<accession>A0A0H5LS05</accession>
<protein>
    <submittedName>
        <fullName evidence="1">Uncharacterized protein</fullName>
    </submittedName>
</protein>
<gene>
    <name evidence="1" type="ORF">ERS008476_00798</name>
</gene>
<name>A0A0H5LS05_YERIN</name>
<organism evidence="1 2">
    <name type="scientific">Yersinia intermedia</name>
    <dbReference type="NCBI Taxonomy" id="631"/>
    <lineage>
        <taxon>Bacteria</taxon>
        <taxon>Pseudomonadati</taxon>
        <taxon>Pseudomonadota</taxon>
        <taxon>Gammaproteobacteria</taxon>
        <taxon>Enterobacterales</taxon>
        <taxon>Yersiniaceae</taxon>
        <taxon>Yersinia</taxon>
    </lineage>
</organism>
<dbReference type="Proteomes" id="UP000043316">
    <property type="component" value="Unassembled WGS sequence"/>
</dbReference>
<dbReference type="AlphaFoldDB" id="A0A0H5LS05"/>
<evidence type="ECO:0000313" key="1">
    <source>
        <dbReference type="EMBL" id="CRY53894.1"/>
    </source>
</evidence>
<dbReference type="RefSeq" id="WP_053008950.1">
    <property type="nucleotide sequence ID" value="NZ_CWJI01000001.1"/>
</dbReference>
<reference evidence="2" key="1">
    <citation type="submission" date="2015-03" db="EMBL/GenBank/DDBJ databases">
        <authorList>
            <consortium name="Pathogen Informatics"/>
        </authorList>
    </citation>
    <scope>NUCLEOTIDE SEQUENCE [LARGE SCALE GENOMIC DNA]</scope>
    <source>
        <strain evidence="2">R148</strain>
    </source>
</reference>
<sequence>MNSDEKKLLQRKNAAKVAINTLRPLKVRSTNNPFVHVSNKKAHAFEFGRYNGPQDLYTVEQRTRDTRIGNCDEKGKVCLVALMKLQEEGGLSRSDHKINFCKSFYYDGIMKKFYGYDHVYIIISDPVGFIPTSLKEFGKTAVVVDGWTEDWYFPNIGITSRENISLNLSNIPNPRQKVVRDKIAKHIITPYHNPAQRYADKGGEYNHYIFNLHCDYELDYYDYYRNNSRSTKYERLMKVAPGKKVNGRWDP</sequence>
<proteinExistence type="predicted"/>
<evidence type="ECO:0000313" key="2">
    <source>
        <dbReference type="Proteomes" id="UP000043316"/>
    </source>
</evidence>
<dbReference type="EMBL" id="CWJI01000001">
    <property type="protein sequence ID" value="CRY53894.1"/>
    <property type="molecule type" value="Genomic_DNA"/>
</dbReference>